<organism evidence="1 2">
    <name type="scientific">Bacillus phage vB_BsuM-Goe3</name>
    <dbReference type="NCBI Taxonomy" id="1933063"/>
    <lineage>
        <taxon>Viruses</taxon>
        <taxon>Duplodnaviria</taxon>
        <taxon>Heunggongvirae</taxon>
        <taxon>Uroviricota</taxon>
        <taxon>Caudoviricetes</taxon>
        <taxon>Herelleviridae</taxon>
        <taxon>Bastillevirinae</taxon>
        <taxon>Grisebachstrassevirus</taxon>
        <taxon>Grisebachstrassevirus goe3</taxon>
    </lineage>
</organism>
<name>A0A217ER50_BPGO3</name>
<reference evidence="1" key="1">
    <citation type="journal article" date="2017" name="Viruses">
        <title>Characterization of Bacillus subtilis Viruses vB_BsuM-Goe2 and vB_BsuM-Goe3.</title>
        <authorList>
            <person name="Willms I.M."/>
            <person name="Hoppert M."/>
            <person name="Hertel R."/>
        </authorList>
    </citation>
    <scope>NUCLEOTIDE SEQUENCE [LARGE SCALE GENOMIC DNA]</scope>
</reference>
<proteinExistence type="predicted"/>
<dbReference type="EMBL" id="KY368640">
    <property type="protein sequence ID" value="APZ82561.1"/>
    <property type="molecule type" value="Genomic_DNA"/>
</dbReference>
<sequence length="56" mass="6518">MPMERRDPISKARLFIPTTSERALIKSQRHLSKSLEEVDSLKKELQKLIGEVKRAQ</sequence>
<gene>
    <name evidence="1" type="ORF">Goe3_c10000</name>
</gene>
<dbReference type="Proteomes" id="UP000221795">
    <property type="component" value="Segment"/>
</dbReference>
<organismHost>
    <name type="scientific">Bacillus subtilis</name>
    <dbReference type="NCBI Taxonomy" id="1423"/>
</organismHost>
<evidence type="ECO:0000313" key="1">
    <source>
        <dbReference type="EMBL" id="APZ82561.1"/>
    </source>
</evidence>
<protein>
    <submittedName>
        <fullName evidence="1">Uncharacterized protein</fullName>
    </submittedName>
</protein>
<evidence type="ECO:0000313" key="2">
    <source>
        <dbReference type="Proteomes" id="UP000221795"/>
    </source>
</evidence>
<accession>A0A217ER50</accession>
<keyword evidence="2" id="KW-1185">Reference proteome</keyword>